<evidence type="ECO:0000313" key="7">
    <source>
        <dbReference type="EMBL" id="QBD76920.1"/>
    </source>
</evidence>
<gene>
    <name evidence="7" type="ORF">EPA93_13260</name>
</gene>
<proteinExistence type="inferred from homology"/>
<dbReference type="InterPro" id="IPR004838">
    <property type="entry name" value="NHTrfase_class1_PyrdxlP-BS"/>
</dbReference>
<evidence type="ECO:0000256" key="1">
    <source>
        <dbReference type="ARBA" id="ARBA00001933"/>
    </source>
</evidence>
<dbReference type="OrthoDB" id="9802872at2"/>
<feature type="compositionally biased region" description="Low complexity" evidence="5">
    <location>
        <begin position="24"/>
        <end position="36"/>
    </location>
</feature>
<evidence type="ECO:0000256" key="2">
    <source>
        <dbReference type="ARBA" id="ARBA00022576"/>
    </source>
</evidence>
<dbReference type="InterPro" id="IPR015424">
    <property type="entry name" value="PyrdxlP-dep_Trfase"/>
</dbReference>
<evidence type="ECO:0000313" key="8">
    <source>
        <dbReference type="Proteomes" id="UP000290365"/>
    </source>
</evidence>
<comment type="similarity">
    <text evidence="4">Belongs to the class-I pyridoxal-phosphate-dependent aminotransferase family.</text>
</comment>
<dbReference type="GO" id="GO:0030170">
    <property type="term" value="F:pyridoxal phosphate binding"/>
    <property type="evidence" value="ECO:0007669"/>
    <property type="project" value="InterPro"/>
</dbReference>
<name>A0A4P6JP62_KTERU</name>
<dbReference type="Pfam" id="PF00155">
    <property type="entry name" value="Aminotran_1_2"/>
    <property type="match status" value="1"/>
</dbReference>
<comment type="cofactor">
    <cofactor evidence="1 4">
        <name>pyridoxal 5'-phosphate</name>
        <dbReference type="ChEBI" id="CHEBI:597326"/>
    </cofactor>
</comment>
<feature type="compositionally biased region" description="Basic and acidic residues" evidence="5">
    <location>
        <begin position="13"/>
        <end position="23"/>
    </location>
</feature>
<dbReference type="Gene3D" id="3.40.640.10">
    <property type="entry name" value="Type I PLP-dependent aspartate aminotransferase-like (Major domain)"/>
    <property type="match status" value="1"/>
</dbReference>
<keyword evidence="2 4" id="KW-0032">Aminotransferase</keyword>
<dbReference type="PANTHER" id="PTHR42832">
    <property type="entry name" value="AMINO ACID AMINOTRANSFERASE"/>
    <property type="match status" value="1"/>
</dbReference>
<dbReference type="PROSITE" id="PS00105">
    <property type="entry name" value="AA_TRANSFER_CLASS_1"/>
    <property type="match status" value="1"/>
</dbReference>
<dbReference type="CDD" id="cd00609">
    <property type="entry name" value="AAT_like"/>
    <property type="match status" value="1"/>
</dbReference>
<evidence type="ECO:0000256" key="5">
    <source>
        <dbReference type="SAM" id="MobiDB-lite"/>
    </source>
</evidence>
<dbReference type="AlphaFoldDB" id="A0A4P6JP62"/>
<dbReference type="EMBL" id="CP035758">
    <property type="protein sequence ID" value="QBD76920.1"/>
    <property type="molecule type" value="Genomic_DNA"/>
</dbReference>
<reference evidence="7 8" key="1">
    <citation type="submission" date="2019-01" db="EMBL/GenBank/DDBJ databases">
        <title>Ktedonosporobacter rubrisoli SCAWS-G2.</title>
        <authorList>
            <person name="Huang Y."/>
            <person name="Yan B."/>
        </authorList>
    </citation>
    <scope>NUCLEOTIDE SEQUENCE [LARGE SCALE GENOMIC DNA]</scope>
    <source>
        <strain evidence="7 8">SCAWS-G2</strain>
    </source>
</reference>
<evidence type="ECO:0000256" key="3">
    <source>
        <dbReference type="ARBA" id="ARBA00022679"/>
    </source>
</evidence>
<dbReference type="KEGG" id="kbs:EPA93_13260"/>
<dbReference type="InterPro" id="IPR015421">
    <property type="entry name" value="PyrdxlP-dep_Trfase_major"/>
</dbReference>
<evidence type="ECO:0000256" key="4">
    <source>
        <dbReference type="RuleBase" id="RU000481"/>
    </source>
</evidence>
<feature type="domain" description="Aminotransferase class I/classII large" evidence="6">
    <location>
        <begin position="114"/>
        <end position="405"/>
    </location>
</feature>
<dbReference type="SUPFAM" id="SSF53383">
    <property type="entry name" value="PLP-dependent transferases"/>
    <property type="match status" value="1"/>
</dbReference>
<dbReference type="EC" id="2.6.1.-" evidence="4"/>
<dbReference type="Proteomes" id="UP000290365">
    <property type="component" value="Chromosome"/>
</dbReference>
<dbReference type="InterPro" id="IPR004839">
    <property type="entry name" value="Aminotransferase_I/II_large"/>
</dbReference>
<sequence>MWIESVLANELRGREHMHHKDGSEWSSGGASSSQKGYTQESNFEQAATKASFPSHLLGGGISPDLLKGRVAGRIEKLHLVTRRVLTQEARERGITFLDLGTDSFYPFFKDYTATKHALQALSAHAYTARWYPSSFGLMQLREEAQRFFASRFHVHVDLTREIMVSAGASQAFDALSRAFRGEYFLLPALAISTIHTIAIANGAKPLRVPPHPTTGLLDLAAAANLLEQAGRPSIRFMYLNYPHNPTGQIASRTFFEELVAFAREFHILLVHDMDSWYLMHHSPNAPLNILEIKGAKDVAITILSFSKEFGIPGIRIGLVAGNAEVINTLRIHNSEYSVMLPEPCQYAAIEALKNFQDNEERKNLSQSITEVLQLSIEAWQRLGWPAEKIYPPHAGYKYLLAVPPAFKQIGEVSGAELFDFYIAKYAYVKLSTSRAFNEENSDYIRVILMQEKAIMEEVFKRLSQLGIHYDMEMPPHLPDIYASTLQNIDLANL</sequence>
<dbReference type="InterPro" id="IPR050881">
    <property type="entry name" value="LL-DAP_aminotransferase"/>
</dbReference>
<protein>
    <recommendedName>
        <fullName evidence="4">Aminotransferase</fullName>
        <ecNumber evidence="4">2.6.1.-</ecNumber>
    </recommendedName>
</protein>
<keyword evidence="3 4" id="KW-0808">Transferase</keyword>
<keyword evidence="8" id="KW-1185">Reference proteome</keyword>
<accession>A0A4P6JP62</accession>
<evidence type="ECO:0000259" key="6">
    <source>
        <dbReference type="Pfam" id="PF00155"/>
    </source>
</evidence>
<organism evidence="7 8">
    <name type="scientific">Ktedonosporobacter rubrisoli</name>
    <dbReference type="NCBI Taxonomy" id="2509675"/>
    <lineage>
        <taxon>Bacteria</taxon>
        <taxon>Bacillati</taxon>
        <taxon>Chloroflexota</taxon>
        <taxon>Ktedonobacteria</taxon>
        <taxon>Ktedonobacterales</taxon>
        <taxon>Ktedonosporobacteraceae</taxon>
        <taxon>Ktedonosporobacter</taxon>
    </lineage>
</organism>
<dbReference type="GO" id="GO:0008483">
    <property type="term" value="F:transaminase activity"/>
    <property type="evidence" value="ECO:0007669"/>
    <property type="project" value="UniProtKB-KW"/>
</dbReference>
<feature type="region of interest" description="Disordered" evidence="5">
    <location>
        <begin position="13"/>
        <end position="44"/>
    </location>
</feature>
<dbReference type="PANTHER" id="PTHR42832:SF3">
    <property type="entry name" value="L-GLUTAMINE--4-(METHYLSULFANYL)-2-OXOBUTANOATE AMINOTRANSFERASE"/>
    <property type="match status" value="1"/>
</dbReference>